<dbReference type="EMBL" id="CP040098">
    <property type="protein sequence ID" value="QCQ22745.1"/>
    <property type="molecule type" value="Genomic_DNA"/>
</dbReference>
<evidence type="ECO:0000313" key="1">
    <source>
        <dbReference type="EMBL" id="QCQ22745.1"/>
    </source>
</evidence>
<reference evidence="1 2" key="1">
    <citation type="submission" date="2019-05" db="EMBL/GenBank/DDBJ databases">
        <title>The Complete Genome Sequence of the n-alkane-degrading Desulfoglaeba alkanexedens ALDC reveals multiple alkylsuccinate synthase gene clusters.</title>
        <authorList>
            <person name="Callaghan A.V."/>
            <person name="Davidova I.A."/>
            <person name="Duncan K.E."/>
            <person name="Morris B."/>
            <person name="McInerney M.J."/>
        </authorList>
    </citation>
    <scope>NUCLEOTIDE SEQUENCE [LARGE SCALE GENOMIC DNA]</scope>
    <source>
        <strain evidence="1 2">ALDC</strain>
    </source>
</reference>
<evidence type="ECO:0000313" key="2">
    <source>
        <dbReference type="Proteomes" id="UP000298602"/>
    </source>
</evidence>
<gene>
    <name evidence="1" type="ORF">FDQ92_11510</name>
</gene>
<dbReference type="OrthoDB" id="5509968at2"/>
<name>A0A4P8L6L3_9BACT</name>
<organism evidence="1 2">
    <name type="scientific">Desulfoglaeba alkanexedens ALDC</name>
    <dbReference type="NCBI Taxonomy" id="980445"/>
    <lineage>
        <taxon>Bacteria</taxon>
        <taxon>Pseudomonadati</taxon>
        <taxon>Thermodesulfobacteriota</taxon>
        <taxon>Syntrophobacteria</taxon>
        <taxon>Syntrophobacterales</taxon>
        <taxon>Syntrophobacteraceae</taxon>
        <taxon>Desulfoglaeba</taxon>
    </lineage>
</organism>
<dbReference type="Proteomes" id="UP000298602">
    <property type="component" value="Chromosome"/>
</dbReference>
<dbReference type="AlphaFoldDB" id="A0A4P8L6L3"/>
<keyword evidence="2" id="KW-1185">Reference proteome</keyword>
<dbReference type="KEGG" id="dax:FDQ92_11510"/>
<accession>A0A4P8L6L3</accession>
<proteinExistence type="predicted"/>
<sequence>MDVFVSYYGSVLLDPSKAAEIQRFVDLLREEAKALADEDAHQTVEYDESSGKLHIDLEGITVAKTHNRVVKTLRGLGRYAQGVGSFTIEYDEDSYTIWIGAENEVRRTKVGIYLQAAVQLLKKAAAMADNPEPVHRLIEAIENLEEISFARDLNLLPPL</sequence>
<protein>
    <submittedName>
        <fullName evidence="1">Uncharacterized protein</fullName>
    </submittedName>
</protein>
<reference evidence="1 2" key="2">
    <citation type="submission" date="2019-05" db="EMBL/GenBank/DDBJ databases">
        <authorList>
            <person name="Suflita J.M."/>
            <person name="Marks C.R."/>
        </authorList>
    </citation>
    <scope>NUCLEOTIDE SEQUENCE [LARGE SCALE GENOMIC DNA]</scope>
    <source>
        <strain evidence="1 2">ALDC</strain>
    </source>
</reference>
<dbReference type="RefSeq" id="WP_137425029.1">
    <property type="nucleotide sequence ID" value="NZ_CP040098.1"/>
</dbReference>